<keyword evidence="2" id="KW-1185">Reference proteome</keyword>
<dbReference type="RefSeq" id="YP_008003544.1">
    <property type="nucleotide sequence ID" value="NC_021246.1"/>
</dbReference>
<keyword evidence="1" id="KW-0482">Metalloprotease</keyword>
<organism evidence="1 2">
    <name type="scientific">Mythimna separata entomopoxvirus 'L'</name>
    <dbReference type="NCBI Taxonomy" id="1293572"/>
    <lineage>
        <taxon>Viruses</taxon>
        <taxon>Varidnaviria</taxon>
        <taxon>Bamfordvirae</taxon>
        <taxon>Nucleocytoviricota</taxon>
        <taxon>Pokkesviricetes</taxon>
        <taxon>Chitovirales</taxon>
        <taxon>Poxviridae</taxon>
        <taxon>Entomopoxvirinae</taxon>
        <taxon>Betaentomopoxvirus</taxon>
        <taxon>Betaentomopoxvirus mseparata</taxon>
        <taxon>Mythimna separata entomopoxvirus</taxon>
    </lineage>
</organism>
<dbReference type="OrthoDB" id="10001at10239"/>
<gene>
    <name evidence="1" type="ORF">MYSEV_027</name>
</gene>
<reference evidence="1 2" key="1">
    <citation type="journal article" date="2013" name="J. Virol.">
        <title>New Insights into the Evolution of Entomopoxvirinae from the Complete Genome Sequences of Four Entomopoxviruses Infecting Adoxophyes honmai, Choristoneura biennis, Choristoneura rosaceana, and Mythimna separata.</title>
        <authorList>
            <person name="Theze J."/>
            <person name="Takatsuka J."/>
            <person name="Li Z."/>
            <person name="Gallais J."/>
            <person name="Doucet D."/>
            <person name="Arif B."/>
            <person name="Nakai M."/>
            <person name="Herniou E.A."/>
        </authorList>
    </citation>
    <scope>NUCLEOTIDE SEQUENCE [LARGE SCALE GENOMIC DNA]</scope>
</reference>
<accession>A0A916KQ05</accession>
<sequence>MKKIILDNGIQLIYHNFNNNLIDIIINNLGEKISLYYKKYKLTHFIEHVMVLILEIYTGKYSDWNGSTYISFMNIFYNNTTNISYDTITDAILKLFNKNGLFIDKNVITSEMLSKENQILINEKSYRILTNKYFVNPILYLLTNDLYLEGTNNNIIDIEQINNILQCVDLSDICINTSNIDIFSMLSNKLNKLSYNKKNKNKIKYELEFPIVSSKIPNSIFIFSFNNSKKYSITVKFNLFKYVIIGYMIDKYYFNKNIILSIYFDKIASITQFFISSEDMYKSIYLSKIDSTDNNLQIYNLLYEDYAVLNKYIDIVNIYKDICLKKINKYIINYNKYTTYIQNSTKDINKLYLTIPNELYLNNEIDINHIPVYKSETIFDTKINLSNYDNDYKFIYNYISIPHINNNNIYFLNSNEKNFIIKNDKIVLNDPVDIYMNNSKIYTINNNYNNPKILFYYKFFILYFLTNQFLDINKIIDTIKFKRQFELYDSFIDNRECIYFIDNIEIDNKIININTDYNFVAVLYNHKLNKGYINIYLHITNISNSLRNKGLIYTPMINTDKDYIYIFLITNDPIKTENYIRNILNNQFKITKIISIISNIGIFNASELPEKTITFK</sequence>
<dbReference type="EMBL" id="HF679134">
    <property type="protein sequence ID" value="CCU56225.1"/>
    <property type="molecule type" value="Genomic_DNA"/>
</dbReference>
<dbReference type="SUPFAM" id="SSF63411">
    <property type="entry name" value="LuxS/MPP-like metallohydrolase"/>
    <property type="match status" value="1"/>
</dbReference>
<dbReference type="GO" id="GO:0046872">
    <property type="term" value="F:metal ion binding"/>
    <property type="evidence" value="ECO:0007669"/>
    <property type="project" value="InterPro"/>
</dbReference>
<dbReference type="GeneID" id="15613649"/>
<evidence type="ECO:0000313" key="2">
    <source>
        <dbReference type="Proteomes" id="UP000792671"/>
    </source>
</evidence>
<dbReference type="InterPro" id="IPR011249">
    <property type="entry name" value="Metalloenz_LuxS/M16"/>
</dbReference>
<keyword evidence="1" id="KW-0645">Protease</keyword>
<dbReference type="GO" id="GO:0008237">
    <property type="term" value="F:metallopeptidase activity"/>
    <property type="evidence" value="ECO:0007669"/>
    <property type="project" value="UniProtKB-KW"/>
</dbReference>
<proteinExistence type="predicted"/>
<evidence type="ECO:0000313" key="1">
    <source>
        <dbReference type="EMBL" id="CCU56225.1"/>
    </source>
</evidence>
<protein>
    <submittedName>
        <fullName evidence="1">Metalloprotease (Cop-G1L)</fullName>
    </submittedName>
</protein>
<dbReference type="Proteomes" id="UP000792671">
    <property type="component" value="Genome"/>
</dbReference>
<dbReference type="KEGG" id="vg:15613649"/>
<keyword evidence="1" id="KW-0378">Hydrolase</keyword>
<name>A0A916KQ05_9POXV</name>